<dbReference type="EMBL" id="CAUJNA010003724">
    <property type="protein sequence ID" value="CAJ1408512.1"/>
    <property type="molecule type" value="Genomic_DNA"/>
</dbReference>
<sequence length="289" mass="33833">MSTFWSAKARFAQIQARIQRCFRIYRWRRRFVDVSIRQIGWLGSLSWLQEQNLLYGTELADKEDVRWWSEQRATAPLDREVDPWGALKLREHLDKMWYGLSENLAKEEEELLLLHHHQKQLLRSQSTWQGQQPQQSQQPQPQQPQQPPQPKNPPQQQQPKQKPQPKQLQQPQQQQQHQHLQQQKQHLQQKHTGWITASHSNLREWPAVKITQKLSATVKNVKSSPRYDLPAKGVMLRNYSRPVGFSAAAPVMARSKSPCSRPQSSWAPTLLPSSRMSPPGQERRRGKEA</sequence>
<feature type="compositionally biased region" description="Low complexity" evidence="1">
    <location>
        <begin position="131"/>
        <end position="140"/>
    </location>
</feature>
<comment type="caution">
    <text evidence="2">The sequence shown here is derived from an EMBL/GenBank/DDBJ whole genome shotgun (WGS) entry which is preliminary data.</text>
</comment>
<accession>A0AA36JLL6</accession>
<dbReference type="AlphaFoldDB" id="A0AA36JLL6"/>
<feature type="compositionally biased region" description="Polar residues" evidence="1">
    <location>
        <begin position="257"/>
        <end position="276"/>
    </location>
</feature>
<evidence type="ECO:0000256" key="1">
    <source>
        <dbReference type="SAM" id="MobiDB-lite"/>
    </source>
</evidence>
<feature type="compositionally biased region" description="Low complexity" evidence="1">
    <location>
        <begin position="154"/>
        <end position="186"/>
    </location>
</feature>
<organism evidence="2 3">
    <name type="scientific">Effrenium voratum</name>
    <dbReference type="NCBI Taxonomy" id="2562239"/>
    <lineage>
        <taxon>Eukaryota</taxon>
        <taxon>Sar</taxon>
        <taxon>Alveolata</taxon>
        <taxon>Dinophyceae</taxon>
        <taxon>Suessiales</taxon>
        <taxon>Symbiodiniaceae</taxon>
        <taxon>Effrenium</taxon>
    </lineage>
</organism>
<name>A0AA36JLL6_9DINO</name>
<feature type="region of interest" description="Disordered" evidence="1">
    <location>
        <begin position="123"/>
        <end position="192"/>
    </location>
</feature>
<protein>
    <submittedName>
        <fullName evidence="2">Uncharacterized protein</fullName>
    </submittedName>
</protein>
<proteinExistence type="predicted"/>
<dbReference type="Proteomes" id="UP001178507">
    <property type="component" value="Unassembled WGS sequence"/>
</dbReference>
<evidence type="ECO:0000313" key="2">
    <source>
        <dbReference type="EMBL" id="CAJ1408512.1"/>
    </source>
</evidence>
<evidence type="ECO:0000313" key="3">
    <source>
        <dbReference type="Proteomes" id="UP001178507"/>
    </source>
</evidence>
<reference evidence="2" key="1">
    <citation type="submission" date="2023-08" db="EMBL/GenBank/DDBJ databases">
        <authorList>
            <person name="Chen Y."/>
            <person name="Shah S."/>
            <person name="Dougan E. K."/>
            <person name="Thang M."/>
            <person name="Chan C."/>
        </authorList>
    </citation>
    <scope>NUCLEOTIDE SEQUENCE</scope>
</reference>
<feature type="compositionally biased region" description="Pro residues" evidence="1">
    <location>
        <begin position="141"/>
        <end position="153"/>
    </location>
</feature>
<feature type="region of interest" description="Disordered" evidence="1">
    <location>
        <begin position="254"/>
        <end position="289"/>
    </location>
</feature>
<gene>
    <name evidence="2" type="ORF">EVOR1521_LOCUS29905</name>
</gene>
<keyword evidence="3" id="KW-1185">Reference proteome</keyword>